<gene>
    <name evidence="5" type="ORF">C1A40_00250</name>
</gene>
<keyword evidence="3" id="KW-0804">Transcription</keyword>
<dbReference type="InterPro" id="IPR000524">
    <property type="entry name" value="Tscrpt_reg_HTH_GntR"/>
</dbReference>
<organism evidence="5 6">
    <name type="scientific">Pseudotamlana carrageenivorans</name>
    <dbReference type="NCBI Taxonomy" id="2069432"/>
    <lineage>
        <taxon>Bacteria</taxon>
        <taxon>Pseudomonadati</taxon>
        <taxon>Bacteroidota</taxon>
        <taxon>Flavobacteriia</taxon>
        <taxon>Flavobacteriales</taxon>
        <taxon>Flavobacteriaceae</taxon>
        <taxon>Pseudotamlana</taxon>
    </lineage>
</organism>
<dbReference type="EMBL" id="CP025938">
    <property type="protein sequence ID" value="AUS04007.1"/>
    <property type="molecule type" value="Genomic_DNA"/>
</dbReference>
<dbReference type="InterPro" id="IPR046335">
    <property type="entry name" value="LacI/GalR-like_sensor"/>
</dbReference>
<dbReference type="SUPFAM" id="SSF53822">
    <property type="entry name" value="Periplasmic binding protein-like I"/>
    <property type="match status" value="1"/>
</dbReference>
<dbReference type="SUPFAM" id="SSF46785">
    <property type="entry name" value="Winged helix' DNA-binding domain"/>
    <property type="match status" value="1"/>
</dbReference>
<dbReference type="Pfam" id="PF00392">
    <property type="entry name" value="GntR"/>
    <property type="match status" value="1"/>
</dbReference>
<dbReference type="RefSeq" id="WP_102994131.1">
    <property type="nucleotide sequence ID" value="NZ_CP025938.1"/>
</dbReference>
<evidence type="ECO:0000313" key="5">
    <source>
        <dbReference type="EMBL" id="AUS04007.1"/>
    </source>
</evidence>
<keyword evidence="6" id="KW-1185">Reference proteome</keyword>
<dbReference type="InterPro" id="IPR028082">
    <property type="entry name" value="Peripla_BP_I"/>
</dbReference>
<evidence type="ECO:0000259" key="4">
    <source>
        <dbReference type="PROSITE" id="PS50949"/>
    </source>
</evidence>
<evidence type="ECO:0000256" key="3">
    <source>
        <dbReference type="ARBA" id="ARBA00023163"/>
    </source>
</evidence>
<dbReference type="InterPro" id="IPR036388">
    <property type="entry name" value="WH-like_DNA-bd_sf"/>
</dbReference>
<dbReference type="Gene3D" id="3.40.50.2300">
    <property type="match status" value="2"/>
</dbReference>
<evidence type="ECO:0000313" key="6">
    <source>
        <dbReference type="Proteomes" id="UP000236592"/>
    </source>
</evidence>
<dbReference type="InterPro" id="IPR036390">
    <property type="entry name" value="WH_DNA-bd_sf"/>
</dbReference>
<dbReference type="GO" id="GO:0003700">
    <property type="term" value="F:DNA-binding transcription factor activity"/>
    <property type="evidence" value="ECO:0007669"/>
    <property type="project" value="InterPro"/>
</dbReference>
<dbReference type="Pfam" id="PF13377">
    <property type="entry name" value="Peripla_BP_3"/>
    <property type="match status" value="1"/>
</dbReference>
<dbReference type="Gene3D" id="1.10.10.10">
    <property type="entry name" value="Winged helix-like DNA-binding domain superfamily/Winged helix DNA-binding domain"/>
    <property type="match status" value="1"/>
</dbReference>
<dbReference type="Proteomes" id="UP000236592">
    <property type="component" value="Chromosome"/>
</dbReference>
<dbReference type="KEGG" id="taj:C1A40_00250"/>
<protein>
    <submittedName>
        <fullName evidence="5">Transcriptional regulator</fullName>
    </submittedName>
</protein>
<proteinExistence type="predicted"/>
<keyword evidence="2" id="KW-0238">DNA-binding</keyword>
<feature type="domain" description="HTH gntR-type" evidence="4">
    <location>
        <begin position="10"/>
        <end position="78"/>
    </location>
</feature>
<dbReference type="OrthoDB" id="742238at2"/>
<dbReference type="GO" id="GO:0003677">
    <property type="term" value="F:DNA binding"/>
    <property type="evidence" value="ECO:0007669"/>
    <property type="project" value="UniProtKB-KW"/>
</dbReference>
<evidence type="ECO:0000256" key="1">
    <source>
        <dbReference type="ARBA" id="ARBA00023015"/>
    </source>
</evidence>
<dbReference type="PROSITE" id="PS50949">
    <property type="entry name" value="HTH_GNTR"/>
    <property type="match status" value="1"/>
</dbReference>
<sequence>MIEININTGTPKYKQIILAVEQAISKGHLTIGMQLPSINSIKETHKLSRDTVLMAYNDLKNRGIIQSVVGKGYFVASEHVHIQQKIFLLFDELNSFKEDLYNTFLNELGPNIQVDIFFHHFNENTFSKLINDHLDDYHYYIIMPGLLKNTSKVINVLPKDKVFILDQLHSDLKGYAAIYQDFETDVFSSLSKVKDLIKKYKQFVLVFDPKKQPSGMKKGFVKFCKQNAIPYQITAFFEPETLKKGDLYITPDDRSLLNIIKVLKKDNLIISKDIGVISYNETLLKEVVEGGITTISTDFKYMGKRLAEMILNNEHTQVKNPHNIFIRHSL</sequence>
<dbReference type="CDD" id="cd07377">
    <property type="entry name" value="WHTH_GntR"/>
    <property type="match status" value="1"/>
</dbReference>
<name>A0A2I7SDN7_9FLAO</name>
<evidence type="ECO:0000256" key="2">
    <source>
        <dbReference type="ARBA" id="ARBA00023125"/>
    </source>
</evidence>
<dbReference type="AlphaFoldDB" id="A0A2I7SDN7"/>
<reference evidence="6" key="1">
    <citation type="submission" date="2018-01" db="EMBL/GenBank/DDBJ databases">
        <title>Complete genome of Tamlana sp. UJ94.</title>
        <authorList>
            <person name="Jung J."/>
            <person name="Chung D."/>
            <person name="Bae S.S."/>
            <person name="Baek K."/>
        </authorList>
    </citation>
    <scope>NUCLEOTIDE SEQUENCE [LARGE SCALE GENOMIC DNA]</scope>
    <source>
        <strain evidence="6">UJ94</strain>
    </source>
</reference>
<dbReference type="SMART" id="SM00345">
    <property type="entry name" value="HTH_GNTR"/>
    <property type="match status" value="1"/>
</dbReference>
<dbReference type="PANTHER" id="PTHR38445:SF10">
    <property type="entry name" value="GNTR-FAMILY TRANSCRIPTIONAL REGULATOR"/>
    <property type="match status" value="1"/>
</dbReference>
<accession>A0A2I7SDN7</accession>
<dbReference type="PANTHER" id="PTHR38445">
    <property type="entry name" value="HTH-TYPE TRANSCRIPTIONAL REPRESSOR YTRA"/>
    <property type="match status" value="1"/>
</dbReference>
<keyword evidence="1" id="KW-0805">Transcription regulation</keyword>